<accession>A0A0V0QVQ0</accession>
<name>A0A0V0QVQ0_PSEPJ</name>
<gene>
    <name evidence="1" type="ORF">PPERSA_06263</name>
</gene>
<evidence type="ECO:0000313" key="2">
    <source>
        <dbReference type="Proteomes" id="UP000054937"/>
    </source>
</evidence>
<reference evidence="1 2" key="1">
    <citation type="journal article" date="2015" name="Sci. Rep.">
        <title>Genome of the facultative scuticociliatosis pathogen Pseudocohnilembus persalinus provides insight into its virulence through horizontal gene transfer.</title>
        <authorList>
            <person name="Xiong J."/>
            <person name="Wang G."/>
            <person name="Cheng J."/>
            <person name="Tian M."/>
            <person name="Pan X."/>
            <person name="Warren A."/>
            <person name="Jiang C."/>
            <person name="Yuan D."/>
            <person name="Miao W."/>
        </authorList>
    </citation>
    <scope>NUCLEOTIDE SEQUENCE [LARGE SCALE GENOMIC DNA]</scope>
    <source>
        <strain evidence="1">36N120E</strain>
    </source>
</reference>
<dbReference type="Proteomes" id="UP000054937">
    <property type="component" value="Unassembled WGS sequence"/>
</dbReference>
<evidence type="ECO:0000313" key="1">
    <source>
        <dbReference type="EMBL" id="KRX06292.1"/>
    </source>
</evidence>
<keyword evidence="2" id="KW-1185">Reference proteome</keyword>
<dbReference type="AlphaFoldDB" id="A0A0V0QVQ0"/>
<dbReference type="InParanoid" id="A0A0V0QVQ0"/>
<comment type="caution">
    <text evidence="1">The sequence shown here is derived from an EMBL/GenBank/DDBJ whole genome shotgun (WGS) entry which is preliminary data.</text>
</comment>
<dbReference type="EMBL" id="LDAU01000097">
    <property type="protein sequence ID" value="KRX06292.1"/>
    <property type="molecule type" value="Genomic_DNA"/>
</dbReference>
<proteinExistence type="predicted"/>
<protein>
    <submittedName>
        <fullName evidence="1">Uncharacterized protein</fullName>
    </submittedName>
</protein>
<sequence length="126" mass="14816">MGCGTGKLPQFGDPDEDKKQLSYRHSIRIFRFVFDHIDKLFQDNQIEQLIEEVEKTQLMMQQIIIDCYKATQSKEIFYNLADHIKQFISVENKQPLQLVESAYIEEGEQDDEKIKNALLSLEIVDF</sequence>
<organism evidence="1 2">
    <name type="scientific">Pseudocohnilembus persalinus</name>
    <name type="common">Ciliate</name>
    <dbReference type="NCBI Taxonomy" id="266149"/>
    <lineage>
        <taxon>Eukaryota</taxon>
        <taxon>Sar</taxon>
        <taxon>Alveolata</taxon>
        <taxon>Ciliophora</taxon>
        <taxon>Intramacronucleata</taxon>
        <taxon>Oligohymenophorea</taxon>
        <taxon>Scuticociliatia</taxon>
        <taxon>Philasterida</taxon>
        <taxon>Pseudocohnilembidae</taxon>
        <taxon>Pseudocohnilembus</taxon>
    </lineage>
</organism>